<dbReference type="AlphaFoldDB" id="B7K6C3"/>
<evidence type="ECO:0000313" key="3">
    <source>
        <dbReference type="Proteomes" id="UP000008204"/>
    </source>
</evidence>
<dbReference type="STRING" id="41431.PCC8801_4252"/>
<reference evidence="3" key="1">
    <citation type="journal article" date="2011" name="MBio">
        <title>Novel metabolic attributes of the genus Cyanothece, comprising a group of unicellular nitrogen-fixing Cyanobacteria.</title>
        <authorList>
            <person name="Bandyopadhyay A."/>
            <person name="Elvitigala T."/>
            <person name="Welsh E."/>
            <person name="Stockel J."/>
            <person name="Liberton M."/>
            <person name="Min H."/>
            <person name="Sherman L.A."/>
            <person name="Pakrasi H.B."/>
        </authorList>
    </citation>
    <scope>NUCLEOTIDE SEQUENCE [LARGE SCALE GENOMIC DNA]</scope>
    <source>
        <strain evidence="3">PCC 8801</strain>
    </source>
</reference>
<dbReference type="KEGG" id="cyp:PCC8801_4252"/>
<keyword evidence="3" id="KW-1185">Reference proteome</keyword>
<dbReference type="Proteomes" id="UP000008204">
    <property type="component" value="Chromosome"/>
</dbReference>
<evidence type="ECO:0000256" key="1">
    <source>
        <dbReference type="SAM" id="Phobius"/>
    </source>
</evidence>
<keyword evidence="1" id="KW-0472">Membrane</keyword>
<keyword evidence="1" id="KW-0812">Transmembrane</keyword>
<dbReference type="EMBL" id="CP001287">
    <property type="protein sequence ID" value="ACK68176.1"/>
    <property type="molecule type" value="Genomic_DNA"/>
</dbReference>
<gene>
    <name evidence="2" type="ordered locus">PCC8801_4252</name>
</gene>
<proteinExistence type="predicted"/>
<name>B7K6C3_RIPO1</name>
<organism evidence="2 3">
    <name type="scientific">Rippkaea orientalis (strain PCC 8801 / RF-1)</name>
    <name type="common">Cyanothece sp. (strain PCC 8801)</name>
    <dbReference type="NCBI Taxonomy" id="41431"/>
    <lineage>
        <taxon>Bacteria</taxon>
        <taxon>Bacillati</taxon>
        <taxon>Cyanobacteriota</taxon>
        <taxon>Cyanophyceae</taxon>
        <taxon>Oscillatoriophycideae</taxon>
        <taxon>Chroococcales</taxon>
        <taxon>Aphanothecaceae</taxon>
        <taxon>Rippkaea</taxon>
        <taxon>Rippkaea orientalis</taxon>
    </lineage>
</organism>
<evidence type="ECO:0000313" key="2">
    <source>
        <dbReference type="EMBL" id="ACK68176.1"/>
    </source>
</evidence>
<protein>
    <submittedName>
        <fullName evidence="2">Uncharacterized protein</fullName>
    </submittedName>
</protein>
<sequence>MLKADILIFSVIILVRSLVFIVIQKCLDVLEIKQMGE</sequence>
<keyword evidence="1" id="KW-1133">Transmembrane helix</keyword>
<accession>B7K6C3</accession>
<feature type="transmembrane region" description="Helical" evidence="1">
    <location>
        <begin position="6"/>
        <end position="23"/>
    </location>
</feature>
<dbReference type="HOGENOM" id="CLU_3342809_0_0_3"/>